<evidence type="ECO:0000256" key="1">
    <source>
        <dbReference type="SAM" id="MobiDB-lite"/>
    </source>
</evidence>
<dbReference type="EMBL" id="CAINUL010000002">
    <property type="protein sequence ID" value="CAD0107477.1"/>
    <property type="molecule type" value="Genomic_DNA"/>
</dbReference>
<evidence type="ECO:0000313" key="2">
    <source>
        <dbReference type="EMBL" id="CAD0107477.1"/>
    </source>
</evidence>
<evidence type="ECO:0000313" key="3">
    <source>
        <dbReference type="Proteomes" id="UP000745764"/>
    </source>
</evidence>
<dbReference type="Proteomes" id="UP000745764">
    <property type="component" value="Unassembled WGS sequence"/>
</dbReference>
<comment type="caution">
    <text evidence="2">The sequence shown here is derived from an EMBL/GenBank/DDBJ whole genome shotgun (WGS) entry which is preliminary data.</text>
</comment>
<gene>
    <name evidence="2" type="ORF">AWRI4620_LOCUS1732</name>
</gene>
<protein>
    <submittedName>
        <fullName evidence="2">Uncharacterized protein</fullName>
    </submittedName>
</protein>
<keyword evidence="3" id="KW-1185">Reference proteome</keyword>
<organism evidence="2 3">
    <name type="scientific">Aureobasidium uvarum</name>
    <dbReference type="NCBI Taxonomy" id="2773716"/>
    <lineage>
        <taxon>Eukaryota</taxon>
        <taxon>Fungi</taxon>
        <taxon>Dikarya</taxon>
        <taxon>Ascomycota</taxon>
        <taxon>Pezizomycotina</taxon>
        <taxon>Dothideomycetes</taxon>
        <taxon>Dothideomycetidae</taxon>
        <taxon>Dothideales</taxon>
        <taxon>Saccotheciaceae</taxon>
        <taxon>Aureobasidium</taxon>
    </lineage>
</organism>
<name>A0A9N8KI74_9PEZI</name>
<feature type="region of interest" description="Disordered" evidence="1">
    <location>
        <begin position="17"/>
        <end position="42"/>
    </location>
</feature>
<sequence length="361" mass="40278">MVDEAWKLVYNQMRQRRCSSSTISTGAHSTPSPPRSSDPLEDMRHILAPEPDYGEDVLQLEVTMEQLWEFMDQINTDGSDDFLKTNHLKLVINSSDFGDWEDDSCIYIKGTNLFTRHNYVKPEITIQEEVPLPVKGKGKGVDADLGPYNSAPAFDGNNEGAAKKPKFTRSSMNSTANADFIPPSLTTLTADTSSKRGPSYTTKKIPSPKINIHVYEKAIIPAIIDMFANRDPPLAFITIQGPMQLSLRRHIISSINPGYMSSLSLLTEAGHHYLDNAAVHPVELWEAHNPEVTFLKRGIQDPEDFGQWRKHSLKDCNMHGLGEWIVPSGKGARGIWGWRVNAPGVKVWRGPSTSWVGREGI</sequence>
<proteinExistence type="predicted"/>
<feature type="compositionally biased region" description="Polar residues" evidence="1">
    <location>
        <begin position="18"/>
        <end position="30"/>
    </location>
</feature>
<dbReference type="OrthoDB" id="3899714at2759"/>
<accession>A0A9N8KI74</accession>
<dbReference type="AlphaFoldDB" id="A0A9N8KI74"/>
<reference evidence="2" key="1">
    <citation type="submission" date="2020-06" db="EMBL/GenBank/DDBJ databases">
        <authorList>
            <person name="Onetto C."/>
        </authorList>
    </citation>
    <scope>NUCLEOTIDE SEQUENCE</scope>
</reference>